<dbReference type="VEuPathDB" id="FungiDB:ASPBRDRAFT_37940"/>
<feature type="compositionally biased region" description="Basic and acidic residues" evidence="1">
    <location>
        <begin position="9"/>
        <end position="28"/>
    </location>
</feature>
<dbReference type="RefSeq" id="XP_067482896.1">
    <property type="nucleotide sequence ID" value="XM_067623839.1"/>
</dbReference>
<accession>A0A1L9UVQ5</accession>
<evidence type="ECO:0000256" key="1">
    <source>
        <dbReference type="SAM" id="MobiDB-lite"/>
    </source>
</evidence>
<proteinExistence type="predicted"/>
<gene>
    <name evidence="2" type="ORF">ASPBRDRAFT_37940</name>
</gene>
<evidence type="ECO:0000313" key="2">
    <source>
        <dbReference type="EMBL" id="OJJ75649.1"/>
    </source>
</evidence>
<protein>
    <submittedName>
        <fullName evidence="2">Uncharacterized protein</fullName>
    </submittedName>
</protein>
<sequence length="56" mass="5980">MDDVQPGFEDARTGNKAGSERELRTERSARCLCTAPKLKDSTGVSLQTTHVPGSSS</sequence>
<dbReference type="EMBL" id="KV878680">
    <property type="protein sequence ID" value="OJJ75649.1"/>
    <property type="molecule type" value="Genomic_DNA"/>
</dbReference>
<keyword evidence="3" id="KW-1185">Reference proteome</keyword>
<evidence type="ECO:0000313" key="3">
    <source>
        <dbReference type="Proteomes" id="UP000184499"/>
    </source>
</evidence>
<reference evidence="3" key="1">
    <citation type="journal article" date="2017" name="Genome Biol.">
        <title>Comparative genomics reveals high biological diversity and specific adaptations in the industrially and medically important fungal genus Aspergillus.</title>
        <authorList>
            <person name="de Vries R.P."/>
            <person name="Riley R."/>
            <person name="Wiebenga A."/>
            <person name="Aguilar-Osorio G."/>
            <person name="Amillis S."/>
            <person name="Uchima C.A."/>
            <person name="Anderluh G."/>
            <person name="Asadollahi M."/>
            <person name="Askin M."/>
            <person name="Barry K."/>
            <person name="Battaglia E."/>
            <person name="Bayram O."/>
            <person name="Benocci T."/>
            <person name="Braus-Stromeyer S.A."/>
            <person name="Caldana C."/>
            <person name="Canovas D."/>
            <person name="Cerqueira G.C."/>
            <person name="Chen F."/>
            <person name="Chen W."/>
            <person name="Choi C."/>
            <person name="Clum A."/>
            <person name="Dos Santos R.A."/>
            <person name="Damasio A.R."/>
            <person name="Diallinas G."/>
            <person name="Emri T."/>
            <person name="Fekete E."/>
            <person name="Flipphi M."/>
            <person name="Freyberg S."/>
            <person name="Gallo A."/>
            <person name="Gournas C."/>
            <person name="Habgood R."/>
            <person name="Hainaut M."/>
            <person name="Harispe M.L."/>
            <person name="Henrissat B."/>
            <person name="Hilden K.S."/>
            <person name="Hope R."/>
            <person name="Hossain A."/>
            <person name="Karabika E."/>
            <person name="Karaffa L."/>
            <person name="Karanyi Z."/>
            <person name="Krasevec N."/>
            <person name="Kuo A."/>
            <person name="Kusch H."/>
            <person name="LaButti K."/>
            <person name="Lagendijk E.L."/>
            <person name="Lapidus A."/>
            <person name="Levasseur A."/>
            <person name="Lindquist E."/>
            <person name="Lipzen A."/>
            <person name="Logrieco A.F."/>
            <person name="MacCabe A."/>
            <person name="Maekelae M.R."/>
            <person name="Malavazi I."/>
            <person name="Melin P."/>
            <person name="Meyer V."/>
            <person name="Mielnichuk N."/>
            <person name="Miskei M."/>
            <person name="Molnar A.P."/>
            <person name="Mule G."/>
            <person name="Ngan C.Y."/>
            <person name="Orejas M."/>
            <person name="Orosz E."/>
            <person name="Ouedraogo J.P."/>
            <person name="Overkamp K.M."/>
            <person name="Park H.-S."/>
            <person name="Perrone G."/>
            <person name="Piumi F."/>
            <person name="Punt P.J."/>
            <person name="Ram A.F."/>
            <person name="Ramon A."/>
            <person name="Rauscher S."/>
            <person name="Record E."/>
            <person name="Riano-Pachon D.M."/>
            <person name="Robert V."/>
            <person name="Roehrig J."/>
            <person name="Ruller R."/>
            <person name="Salamov A."/>
            <person name="Salih N.S."/>
            <person name="Samson R.A."/>
            <person name="Sandor E."/>
            <person name="Sanguinetti M."/>
            <person name="Schuetze T."/>
            <person name="Sepcic K."/>
            <person name="Shelest E."/>
            <person name="Sherlock G."/>
            <person name="Sophianopoulou V."/>
            <person name="Squina F.M."/>
            <person name="Sun H."/>
            <person name="Susca A."/>
            <person name="Todd R.B."/>
            <person name="Tsang A."/>
            <person name="Unkles S.E."/>
            <person name="van de Wiele N."/>
            <person name="van Rossen-Uffink D."/>
            <person name="Oliveira J.V."/>
            <person name="Vesth T.C."/>
            <person name="Visser J."/>
            <person name="Yu J.-H."/>
            <person name="Zhou M."/>
            <person name="Andersen M.R."/>
            <person name="Archer D.B."/>
            <person name="Baker S.E."/>
            <person name="Benoit I."/>
            <person name="Brakhage A.A."/>
            <person name="Braus G.H."/>
            <person name="Fischer R."/>
            <person name="Frisvad J.C."/>
            <person name="Goldman G.H."/>
            <person name="Houbraken J."/>
            <person name="Oakley B."/>
            <person name="Pocsi I."/>
            <person name="Scazzocchio C."/>
            <person name="Seiboth B."/>
            <person name="vanKuyk P.A."/>
            <person name="Wortman J."/>
            <person name="Dyer P.S."/>
            <person name="Grigoriev I.V."/>
        </authorList>
    </citation>
    <scope>NUCLEOTIDE SEQUENCE [LARGE SCALE GENOMIC DNA]</scope>
    <source>
        <strain evidence="3">CBS 101740 / IMI 381727 / IBT 21946</strain>
    </source>
</reference>
<dbReference type="Proteomes" id="UP000184499">
    <property type="component" value="Unassembled WGS sequence"/>
</dbReference>
<name>A0A1L9UVQ5_ASPBC</name>
<dbReference type="GeneID" id="93576327"/>
<feature type="region of interest" description="Disordered" evidence="1">
    <location>
        <begin position="1"/>
        <end position="28"/>
    </location>
</feature>
<organism evidence="2 3">
    <name type="scientific">Aspergillus brasiliensis (strain CBS 101740 / IMI 381727 / IBT 21946)</name>
    <dbReference type="NCBI Taxonomy" id="767769"/>
    <lineage>
        <taxon>Eukaryota</taxon>
        <taxon>Fungi</taxon>
        <taxon>Dikarya</taxon>
        <taxon>Ascomycota</taxon>
        <taxon>Pezizomycotina</taxon>
        <taxon>Eurotiomycetes</taxon>
        <taxon>Eurotiomycetidae</taxon>
        <taxon>Eurotiales</taxon>
        <taxon>Aspergillaceae</taxon>
        <taxon>Aspergillus</taxon>
        <taxon>Aspergillus subgen. Circumdati</taxon>
    </lineage>
</organism>
<dbReference type="AlphaFoldDB" id="A0A1L9UVQ5"/>